<organism evidence="10 11">
    <name type="scientific">Lupinus angustifolius</name>
    <name type="common">Narrow-leaved blue lupine</name>
    <dbReference type="NCBI Taxonomy" id="3871"/>
    <lineage>
        <taxon>Eukaryota</taxon>
        <taxon>Viridiplantae</taxon>
        <taxon>Streptophyta</taxon>
        <taxon>Embryophyta</taxon>
        <taxon>Tracheophyta</taxon>
        <taxon>Spermatophyta</taxon>
        <taxon>Magnoliopsida</taxon>
        <taxon>eudicotyledons</taxon>
        <taxon>Gunneridae</taxon>
        <taxon>Pentapetalae</taxon>
        <taxon>rosids</taxon>
        <taxon>fabids</taxon>
        <taxon>Fabales</taxon>
        <taxon>Fabaceae</taxon>
        <taxon>Papilionoideae</taxon>
        <taxon>50 kb inversion clade</taxon>
        <taxon>genistoids sensu lato</taxon>
        <taxon>core genistoids</taxon>
        <taxon>Genisteae</taxon>
        <taxon>Lupinus</taxon>
    </lineage>
</organism>
<dbReference type="GO" id="GO:0005524">
    <property type="term" value="F:ATP binding"/>
    <property type="evidence" value="ECO:0007669"/>
    <property type="project" value="UniProtKB-KW"/>
</dbReference>
<dbReference type="HAMAP" id="MF_00692">
    <property type="entry name" value="SelO"/>
    <property type="match status" value="1"/>
</dbReference>
<dbReference type="Proteomes" id="UP000188354">
    <property type="component" value="Chromosome LG08"/>
</dbReference>
<evidence type="ECO:0000256" key="4">
    <source>
        <dbReference type="ARBA" id="ARBA00022695"/>
    </source>
</evidence>
<dbReference type="OMA" id="YGPYGWL"/>
<dbReference type="Gramene" id="OIW06855">
    <property type="protein sequence ID" value="OIW06855"/>
    <property type="gene ID" value="TanjilG_18237"/>
</dbReference>
<comment type="cofactor">
    <cofactor evidence="1">
        <name>Mg(2+)</name>
        <dbReference type="ChEBI" id="CHEBI:18420"/>
    </cofactor>
</comment>
<dbReference type="InterPro" id="IPR003846">
    <property type="entry name" value="SelO"/>
</dbReference>
<dbReference type="PANTHER" id="PTHR32057">
    <property type="entry name" value="PROTEIN ADENYLYLTRANSFERASE SELO, MITOCHONDRIAL"/>
    <property type="match status" value="1"/>
</dbReference>
<keyword evidence="6" id="KW-0547">Nucleotide-binding</keyword>
<keyword evidence="11" id="KW-1185">Reference proteome</keyword>
<dbReference type="GO" id="GO:0009534">
    <property type="term" value="C:chloroplast thylakoid"/>
    <property type="evidence" value="ECO:0007669"/>
    <property type="project" value="TreeGrafter"/>
</dbReference>
<evidence type="ECO:0000313" key="11">
    <source>
        <dbReference type="Proteomes" id="UP000188354"/>
    </source>
</evidence>
<name>A0A1J7H1U5_LUPAN</name>
<dbReference type="GO" id="GO:0070733">
    <property type="term" value="F:AMPylase activity"/>
    <property type="evidence" value="ECO:0007669"/>
    <property type="project" value="TreeGrafter"/>
</dbReference>
<keyword evidence="3" id="KW-0808">Transferase</keyword>
<evidence type="ECO:0000256" key="6">
    <source>
        <dbReference type="ARBA" id="ARBA00022741"/>
    </source>
</evidence>
<dbReference type="Pfam" id="PF02696">
    <property type="entry name" value="SelO"/>
    <property type="match status" value="1"/>
</dbReference>
<dbReference type="AlphaFoldDB" id="A0A1J7H1U5"/>
<evidence type="ECO:0000256" key="9">
    <source>
        <dbReference type="ARBA" id="ARBA00031547"/>
    </source>
</evidence>
<keyword evidence="7" id="KW-0067">ATP-binding</keyword>
<sequence length="618" mass="69550">MVRLTPSLSLGHTHFSPITVSSFFFSSLRTKFHFYPPIHHRAMSMDSQSFSSSIDSVTQHLQNHTLQTHSHASRSKLEDLNWDNSFVRTLPADPRTDSLPRQVLHACYTKVSPSVEVDNPQLVAWSESVADLFDLDHKEFERPDFPLIFSGASPPVGALPYAQCYGGHQFGTWAGQLGDGRAITLGEILNSKSERWELQLKGAGKTPYSRFADGLAVLRSSIREFLCSEAMHHLGIPTTRALCLVTTGKLVYRDMFYDGNAKEEPGAIVCRVAQSFLRFGSYQIHASRGDEDLGIVRSLADYAIRHHFPQIESISKSESLSFSTSDEDHSVVDLTSNKYAAWAVEVAERTASLIARWQGVGFTHGVMNTDNMSILGLTIDYGPFGFLDAFDPHFTPNTTDLPGRRYCFSNQPDIGLWNLAQFVTTLLAAQLINEKEANYVLERYGMRFMDDYQAIMTKKLGLPKYNKQLISKLLSNMAVDKVDYTNFFRTLSNVKADTSIPDDELLVPLKSVLLDMGEERREAWTSWLKAYIHELSTSDISDDQRKTSMNLVNPKYVLRNYLCQTAIDAAEIGDFGEVRRLLKLVEHPFDEQPGMENYARLPPAWAYRPGVCMLSCSS</sequence>
<keyword evidence="8" id="KW-0460">Magnesium</keyword>
<evidence type="ECO:0000256" key="7">
    <source>
        <dbReference type="ARBA" id="ARBA00022840"/>
    </source>
</evidence>
<evidence type="ECO:0000313" key="10">
    <source>
        <dbReference type="EMBL" id="OIW06855.1"/>
    </source>
</evidence>
<proteinExistence type="inferred from homology"/>
<evidence type="ECO:0000256" key="3">
    <source>
        <dbReference type="ARBA" id="ARBA00022679"/>
    </source>
</evidence>
<keyword evidence="5" id="KW-0479">Metal-binding</keyword>
<dbReference type="GO" id="GO:0046872">
    <property type="term" value="F:metal ion binding"/>
    <property type="evidence" value="ECO:0007669"/>
    <property type="project" value="UniProtKB-KW"/>
</dbReference>
<gene>
    <name evidence="10" type="ORF">TanjilG_18237</name>
</gene>
<evidence type="ECO:0000256" key="2">
    <source>
        <dbReference type="ARBA" id="ARBA00009747"/>
    </source>
</evidence>
<keyword evidence="4" id="KW-0548">Nucleotidyltransferase</keyword>
<dbReference type="OrthoDB" id="10254721at2759"/>
<comment type="similarity">
    <text evidence="2">Belongs to the SELO family.</text>
</comment>
<protein>
    <recommendedName>
        <fullName evidence="9">Selenoprotein O</fullName>
    </recommendedName>
</protein>
<evidence type="ECO:0000256" key="5">
    <source>
        <dbReference type="ARBA" id="ARBA00022723"/>
    </source>
</evidence>
<dbReference type="EMBL" id="CM007368">
    <property type="protein sequence ID" value="OIW06855.1"/>
    <property type="molecule type" value="Genomic_DNA"/>
</dbReference>
<evidence type="ECO:0000256" key="8">
    <source>
        <dbReference type="ARBA" id="ARBA00022842"/>
    </source>
</evidence>
<dbReference type="KEGG" id="lang:109354467"/>
<accession>A0A1J7H1U5</accession>
<dbReference type="PANTHER" id="PTHR32057:SF14">
    <property type="entry name" value="PROTEIN ADENYLYLTRANSFERASE SELO, MITOCHONDRIAL"/>
    <property type="match status" value="1"/>
</dbReference>
<dbReference type="STRING" id="3871.A0A1J7H1U5"/>
<reference evidence="10 11" key="1">
    <citation type="journal article" date="2017" name="Plant Biotechnol. J.">
        <title>A comprehensive draft genome sequence for lupin (Lupinus angustifolius), an emerging health food: insights into plant-microbe interactions and legume evolution.</title>
        <authorList>
            <person name="Hane J.K."/>
            <person name="Ming Y."/>
            <person name="Kamphuis L.G."/>
            <person name="Nelson M.N."/>
            <person name="Garg G."/>
            <person name="Atkins C.A."/>
            <person name="Bayer P.E."/>
            <person name="Bravo A."/>
            <person name="Bringans S."/>
            <person name="Cannon S."/>
            <person name="Edwards D."/>
            <person name="Foley R."/>
            <person name="Gao L.L."/>
            <person name="Harrison M.J."/>
            <person name="Huang W."/>
            <person name="Hurgobin B."/>
            <person name="Li S."/>
            <person name="Liu C.W."/>
            <person name="McGrath A."/>
            <person name="Morahan G."/>
            <person name="Murray J."/>
            <person name="Weller J."/>
            <person name="Jian J."/>
            <person name="Singh K.B."/>
        </authorList>
    </citation>
    <scope>NUCLEOTIDE SEQUENCE [LARGE SCALE GENOMIC DNA]</scope>
    <source>
        <strain evidence="11">cv. Tanjil</strain>
        <tissue evidence="10">Whole plant</tissue>
    </source>
</reference>
<evidence type="ECO:0000256" key="1">
    <source>
        <dbReference type="ARBA" id="ARBA00001946"/>
    </source>
</evidence>
<dbReference type="NCBIfam" id="NF000658">
    <property type="entry name" value="PRK00029.1"/>
    <property type="match status" value="1"/>
</dbReference>